<accession>A0A392MG16</accession>
<dbReference type="InterPro" id="IPR000210">
    <property type="entry name" value="BTB/POZ_dom"/>
</dbReference>
<sequence length="112" mass="13015">MAMRELNFEEPDIEFSLSEHKLKLHNTLLKPTRFSPSENSPLEALLKLQWEYNSKKSLSMEGSHITVDVLESFLNFLYEDTIDDQEYEEQALGLLELGRCYLMPTLTSTVEL</sequence>
<dbReference type="AlphaFoldDB" id="A0A392MG16"/>
<dbReference type="EMBL" id="LXQA010010303">
    <property type="protein sequence ID" value="MCH86432.1"/>
    <property type="molecule type" value="Genomic_DNA"/>
</dbReference>
<comment type="caution">
    <text evidence="4">The sequence shown here is derived from an EMBL/GenBank/DDBJ whole genome shotgun (WGS) entry which is preliminary data.</text>
</comment>
<evidence type="ECO:0000256" key="1">
    <source>
        <dbReference type="ARBA" id="ARBA00004184"/>
    </source>
</evidence>
<reference evidence="4 5" key="1">
    <citation type="journal article" date="2018" name="Front. Plant Sci.">
        <title>Red Clover (Trifolium pratense) and Zigzag Clover (T. medium) - A Picture of Genomic Similarities and Differences.</title>
        <authorList>
            <person name="Dluhosova J."/>
            <person name="Istvanek J."/>
            <person name="Nedelnik J."/>
            <person name="Repkova J."/>
        </authorList>
    </citation>
    <scope>NUCLEOTIDE SEQUENCE [LARGE SCALE GENOMIC DNA]</scope>
    <source>
        <strain evidence="5">cv. 10/8</strain>
        <tissue evidence="4">Leaf</tissue>
    </source>
</reference>
<gene>
    <name evidence="4" type="ORF">A2U01_0007289</name>
</gene>
<dbReference type="Pfam" id="PF00651">
    <property type="entry name" value="BTB"/>
    <property type="match status" value="1"/>
</dbReference>
<keyword evidence="5" id="KW-1185">Reference proteome</keyword>
<comment type="pathway">
    <text evidence="2">Protein modification; protein ubiquitination.</text>
</comment>
<proteinExistence type="predicted"/>
<name>A0A392MG16_9FABA</name>
<dbReference type="InterPro" id="IPR011333">
    <property type="entry name" value="SKP1/BTB/POZ_sf"/>
</dbReference>
<dbReference type="GO" id="GO:0012505">
    <property type="term" value="C:endomembrane system"/>
    <property type="evidence" value="ECO:0007669"/>
    <property type="project" value="UniProtKB-SubCell"/>
</dbReference>
<protein>
    <recommendedName>
        <fullName evidence="3">BTB domain-containing protein</fullName>
    </recommendedName>
</protein>
<dbReference type="Proteomes" id="UP000265520">
    <property type="component" value="Unassembled WGS sequence"/>
</dbReference>
<evidence type="ECO:0000256" key="2">
    <source>
        <dbReference type="ARBA" id="ARBA00004906"/>
    </source>
</evidence>
<organism evidence="4 5">
    <name type="scientific">Trifolium medium</name>
    <dbReference type="NCBI Taxonomy" id="97028"/>
    <lineage>
        <taxon>Eukaryota</taxon>
        <taxon>Viridiplantae</taxon>
        <taxon>Streptophyta</taxon>
        <taxon>Embryophyta</taxon>
        <taxon>Tracheophyta</taxon>
        <taxon>Spermatophyta</taxon>
        <taxon>Magnoliopsida</taxon>
        <taxon>eudicotyledons</taxon>
        <taxon>Gunneridae</taxon>
        <taxon>Pentapetalae</taxon>
        <taxon>rosids</taxon>
        <taxon>fabids</taxon>
        <taxon>Fabales</taxon>
        <taxon>Fabaceae</taxon>
        <taxon>Papilionoideae</taxon>
        <taxon>50 kb inversion clade</taxon>
        <taxon>NPAAA clade</taxon>
        <taxon>Hologalegina</taxon>
        <taxon>IRL clade</taxon>
        <taxon>Trifolieae</taxon>
        <taxon>Trifolium</taxon>
    </lineage>
</organism>
<evidence type="ECO:0000259" key="3">
    <source>
        <dbReference type="Pfam" id="PF00651"/>
    </source>
</evidence>
<comment type="subcellular location">
    <subcellularLocation>
        <location evidence="1">Endomembrane system</location>
        <topology evidence="1">Peripheral membrane protein</topology>
    </subcellularLocation>
</comment>
<evidence type="ECO:0000313" key="5">
    <source>
        <dbReference type="Proteomes" id="UP000265520"/>
    </source>
</evidence>
<dbReference type="Gene3D" id="3.30.710.10">
    <property type="entry name" value="Potassium Channel Kv1.1, Chain A"/>
    <property type="match status" value="1"/>
</dbReference>
<feature type="non-terminal residue" evidence="4">
    <location>
        <position position="112"/>
    </location>
</feature>
<feature type="domain" description="BTB" evidence="3">
    <location>
        <begin position="44"/>
        <end position="109"/>
    </location>
</feature>
<evidence type="ECO:0000313" key="4">
    <source>
        <dbReference type="EMBL" id="MCH86432.1"/>
    </source>
</evidence>